<organism evidence="1 2">
    <name type="scientific">Prorocentrum cordatum</name>
    <dbReference type="NCBI Taxonomy" id="2364126"/>
    <lineage>
        <taxon>Eukaryota</taxon>
        <taxon>Sar</taxon>
        <taxon>Alveolata</taxon>
        <taxon>Dinophyceae</taxon>
        <taxon>Prorocentrales</taxon>
        <taxon>Prorocentraceae</taxon>
        <taxon>Prorocentrum</taxon>
    </lineage>
</organism>
<accession>A0ABN9UEJ0</accession>
<gene>
    <name evidence="1" type="ORF">PCOR1329_LOCUS46785</name>
</gene>
<evidence type="ECO:0000313" key="1">
    <source>
        <dbReference type="EMBL" id="CAK0856382.1"/>
    </source>
</evidence>
<evidence type="ECO:0000313" key="2">
    <source>
        <dbReference type="Proteomes" id="UP001189429"/>
    </source>
</evidence>
<dbReference type="Proteomes" id="UP001189429">
    <property type="component" value="Unassembled WGS sequence"/>
</dbReference>
<name>A0ABN9UEJ0_9DINO</name>
<comment type="caution">
    <text evidence="1">The sequence shown here is derived from an EMBL/GenBank/DDBJ whole genome shotgun (WGS) entry which is preliminary data.</text>
</comment>
<protein>
    <submittedName>
        <fullName evidence="1">Uncharacterized protein</fullName>
    </submittedName>
</protein>
<keyword evidence="2" id="KW-1185">Reference proteome</keyword>
<reference evidence="1" key="1">
    <citation type="submission" date="2023-10" db="EMBL/GenBank/DDBJ databases">
        <authorList>
            <person name="Chen Y."/>
            <person name="Shah S."/>
            <person name="Dougan E. K."/>
            <person name="Thang M."/>
            <person name="Chan C."/>
        </authorList>
    </citation>
    <scope>NUCLEOTIDE SEQUENCE [LARGE SCALE GENOMIC DNA]</scope>
</reference>
<sequence>MARRDAGLRGGDRAHDVPLRLRGHRRGLRAGGQSAGAHGRQLWCVALVLLPLAGRDVSHDRVAAVFSGRGLVSLSGARAQDDRAALAAYFPNRHVRRRRARRSPDVWVRNEEGDAAVQGRQIRTRRVCTCATAPGRSRSWRSGGGSTFRGAGR</sequence>
<proteinExistence type="predicted"/>
<dbReference type="EMBL" id="CAUYUJ010015629">
    <property type="protein sequence ID" value="CAK0856382.1"/>
    <property type="molecule type" value="Genomic_DNA"/>
</dbReference>